<comment type="similarity">
    <text evidence="4">Belongs to the protein kinase superfamily.</text>
</comment>
<dbReference type="GeneID" id="106819486"/>
<dbReference type="PROSITE" id="PS50011">
    <property type="entry name" value="PROTEIN_KINASE_DOM"/>
    <property type="match status" value="1"/>
</dbReference>
<keyword evidence="4" id="KW-0808">Transferase</keyword>
<sequence>MAEKSPKSIDRSNRVIPHCRLEKEKIHQLYEFGKKLGQGSFGVVCEAVSLASGQMWAVKIINKEKAGSSGVKLLEREVSILKKVQHEHIIHLEEILETPEKMYLVIELADKGELADLHRSRTHLNEDEAKTVLRRLASAIVYLHKADIVHRDLKLENILLAENPKDKDDQLYLKVTDFGLSVVMGGVGQDNMMQTFCGTPMYMSPEIIDSKKTYSQQCDVWAMGVITYMIINGSPPFQAKDEEALYSAIKQGDLDFSSAAWVDISEEAKSCIHGMLKVNPAHRLTAKEVMDHAWITGAAAGHASQPTNVLEMMKQWKDELYDDTSSLASASTLSVARRLSLDVAEQPRRESGLLKIAEDAGSDEAAGSRHGNDKRSPSKTPSGLVHG</sequence>
<dbReference type="PROSITE" id="PS00107">
    <property type="entry name" value="PROTEIN_KINASE_ATP"/>
    <property type="match status" value="1"/>
</dbReference>
<feature type="binding site" evidence="3">
    <location>
        <position position="59"/>
    </location>
    <ligand>
        <name>ATP</name>
        <dbReference type="ChEBI" id="CHEBI:30616"/>
    </ligand>
</feature>
<dbReference type="Proteomes" id="UP000695022">
    <property type="component" value="Unplaced"/>
</dbReference>
<accession>A0ABM1F574</accession>
<dbReference type="SMART" id="SM00220">
    <property type="entry name" value="S_TKc"/>
    <property type="match status" value="1"/>
</dbReference>
<feature type="region of interest" description="Disordered" evidence="5">
    <location>
        <begin position="350"/>
        <end position="387"/>
    </location>
</feature>
<keyword evidence="4" id="KW-0723">Serine/threonine-protein kinase</keyword>
<keyword evidence="7" id="KW-1185">Reference proteome</keyword>
<feature type="domain" description="Protein kinase" evidence="6">
    <location>
        <begin position="30"/>
        <end position="295"/>
    </location>
</feature>
<gene>
    <name evidence="8" type="primary">LOC106819486</name>
</gene>
<organism evidence="7 8">
    <name type="scientific">Priapulus caudatus</name>
    <name type="common">Priapulid worm</name>
    <dbReference type="NCBI Taxonomy" id="37621"/>
    <lineage>
        <taxon>Eukaryota</taxon>
        <taxon>Metazoa</taxon>
        <taxon>Ecdysozoa</taxon>
        <taxon>Scalidophora</taxon>
        <taxon>Priapulida</taxon>
        <taxon>Priapulimorpha</taxon>
        <taxon>Priapulimorphida</taxon>
        <taxon>Priapulidae</taxon>
        <taxon>Priapulus</taxon>
    </lineage>
</organism>
<evidence type="ECO:0000256" key="1">
    <source>
        <dbReference type="ARBA" id="ARBA00022741"/>
    </source>
</evidence>
<dbReference type="SUPFAM" id="SSF56112">
    <property type="entry name" value="Protein kinase-like (PK-like)"/>
    <property type="match status" value="1"/>
</dbReference>
<reference evidence="8" key="1">
    <citation type="submission" date="2025-08" db="UniProtKB">
        <authorList>
            <consortium name="RefSeq"/>
        </authorList>
    </citation>
    <scope>IDENTIFICATION</scope>
</reference>
<dbReference type="InterPro" id="IPR000719">
    <property type="entry name" value="Prot_kinase_dom"/>
</dbReference>
<evidence type="ECO:0000259" key="6">
    <source>
        <dbReference type="PROSITE" id="PS50011"/>
    </source>
</evidence>
<dbReference type="InterPro" id="IPR017441">
    <property type="entry name" value="Protein_kinase_ATP_BS"/>
</dbReference>
<keyword evidence="2 3" id="KW-0067">ATP-binding</keyword>
<keyword evidence="1 3" id="KW-0547">Nucleotide-binding</keyword>
<proteinExistence type="inferred from homology"/>
<dbReference type="RefSeq" id="XP_014679595.1">
    <property type="nucleotide sequence ID" value="XM_014824109.1"/>
</dbReference>
<dbReference type="Gene3D" id="1.10.510.10">
    <property type="entry name" value="Transferase(Phosphotransferase) domain 1"/>
    <property type="match status" value="1"/>
</dbReference>
<dbReference type="InterPro" id="IPR008271">
    <property type="entry name" value="Ser/Thr_kinase_AS"/>
</dbReference>
<protein>
    <submittedName>
        <fullName evidence="8">Serine/threonine-protein kinase 33-like</fullName>
    </submittedName>
</protein>
<evidence type="ECO:0000313" key="7">
    <source>
        <dbReference type="Proteomes" id="UP000695022"/>
    </source>
</evidence>
<evidence type="ECO:0000256" key="3">
    <source>
        <dbReference type="PROSITE-ProRule" id="PRU10141"/>
    </source>
</evidence>
<name>A0ABM1F574_PRICU</name>
<evidence type="ECO:0000313" key="8">
    <source>
        <dbReference type="RefSeq" id="XP_014679595.1"/>
    </source>
</evidence>
<feature type="compositionally biased region" description="Basic and acidic residues" evidence="5">
    <location>
        <begin position="366"/>
        <end position="376"/>
    </location>
</feature>
<feature type="non-terminal residue" evidence="8">
    <location>
        <position position="387"/>
    </location>
</feature>
<evidence type="ECO:0000256" key="2">
    <source>
        <dbReference type="ARBA" id="ARBA00022840"/>
    </source>
</evidence>
<dbReference type="PROSITE" id="PS00108">
    <property type="entry name" value="PROTEIN_KINASE_ST"/>
    <property type="match status" value="1"/>
</dbReference>
<dbReference type="Pfam" id="PF00069">
    <property type="entry name" value="Pkinase"/>
    <property type="match status" value="1"/>
</dbReference>
<dbReference type="InterPro" id="IPR011009">
    <property type="entry name" value="Kinase-like_dom_sf"/>
</dbReference>
<evidence type="ECO:0000256" key="5">
    <source>
        <dbReference type="SAM" id="MobiDB-lite"/>
    </source>
</evidence>
<evidence type="ECO:0000256" key="4">
    <source>
        <dbReference type="RuleBase" id="RU000304"/>
    </source>
</evidence>
<dbReference type="PANTHER" id="PTHR24347">
    <property type="entry name" value="SERINE/THREONINE-PROTEIN KINASE"/>
    <property type="match status" value="1"/>
</dbReference>
<keyword evidence="4" id="KW-0418">Kinase</keyword>